<protein>
    <submittedName>
        <fullName evidence="2">Uncharacterized protein</fullName>
    </submittedName>
</protein>
<keyword evidence="1" id="KW-0472">Membrane</keyword>
<accession>A0A8D8U004</accession>
<keyword evidence="1" id="KW-1133">Transmembrane helix</keyword>
<keyword evidence="1" id="KW-0812">Transmembrane</keyword>
<organism evidence="2">
    <name type="scientific">Cacopsylla melanoneura</name>
    <dbReference type="NCBI Taxonomy" id="428564"/>
    <lineage>
        <taxon>Eukaryota</taxon>
        <taxon>Metazoa</taxon>
        <taxon>Ecdysozoa</taxon>
        <taxon>Arthropoda</taxon>
        <taxon>Hexapoda</taxon>
        <taxon>Insecta</taxon>
        <taxon>Pterygota</taxon>
        <taxon>Neoptera</taxon>
        <taxon>Paraneoptera</taxon>
        <taxon>Hemiptera</taxon>
        <taxon>Sternorrhyncha</taxon>
        <taxon>Psylloidea</taxon>
        <taxon>Psyllidae</taxon>
        <taxon>Psyllinae</taxon>
        <taxon>Cacopsylla</taxon>
    </lineage>
</organism>
<sequence>MINNIRIGNRRQWCSGSISRTQHISICVVSTDRLLTKYWSNLRWRSREERWIGRRWLVNTISREVARLTNWLGSKAGFQLLVIGTATVIGSVFLATVDAFAGLFSCFHTSTGLMLTRTLYTPRLQFAICPGVTIFLTIGAL</sequence>
<name>A0A8D8U004_9HEMI</name>
<evidence type="ECO:0000256" key="1">
    <source>
        <dbReference type="SAM" id="Phobius"/>
    </source>
</evidence>
<evidence type="ECO:0000313" key="2">
    <source>
        <dbReference type="EMBL" id="CAG6696953.1"/>
    </source>
</evidence>
<feature type="transmembrane region" description="Helical" evidence="1">
    <location>
        <begin position="80"/>
        <end position="104"/>
    </location>
</feature>
<dbReference type="EMBL" id="HBUF01330828">
    <property type="protein sequence ID" value="CAG6696950.1"/>
    <property type="molecule type" value="Transcribed_RNA"/>
</dbReference>
<dbReference type="EMBL" id="HBUF01330829">
    <property type="protein sequence ID" value="CAG6696953.1"/>
    <property type="molecule type" value="Transcribed_RNA"/>
</dbReference>
<dbReference type="EMBL" id="HBUF01330827">
    <property type="protein sequence ID" value="CAG6696946.1"/>
    <property type="molecule type" value="Transcribed_RNA"/>
</dbReference>
<reference evidence="2" key="1">
    <citation type="submission" date="2021-05" db="EMBL/GenBank/DDBJ databases">
        <authorList>
            <person name="Alioto T."/>
            <person name="Alioto T."/>
            <person name="Gomez Garrido J."/>
        </authorList>
    </citation>
    <scope>NUCLEOTIDE SEQUENCE</scope>
</reference>
<dbReference type="EMBL" id="HBUF01330826">
    <property type="protein sequence ID" value="CAG6696943.1"/>
    <property type="molecule type" value="Transcribed_RNA"/>
</dbReference>
<dbReference type="EMBL" id="HBUF01330825">
    <property type="protein sequence ID" value="CAG6696939.1"/>
    <property type="molecule type" value="Transcribed_RNA"/>
</dbReference>
<proteinExistence type="predicted"/>
<dbReference type="AlphaFoldDB" id="A0A8D8U004"/>
<feature type="transmembrane region" description="Helical" evidence="1">
    <location>
        <begin position="124"/>
        <end position="140"/>
    </location>
</feature>